<name>A0A218MAY0_PSEAI</name>
<reference evidence="1" key="1">
    <citation type="journal article" date="2018" name="Virulence">
        <title>Coexistence of two novel resistance plasmids, blaKPC-2-carrying p14057A and tetA(A) -carrying p14057B, in Pseudomonas aeruginosa.</title>
        <authorList>
            <person name="Shi L."/>
            <person name="Liang Q."/>
            <person name="Feng J."/>
            <person name="Zhan Z."/>
            <person name="Zhao Y."/>
            <person name="Yang W."/>
            <person name="Yang H."/>
            <person name="Chen Y."/>
            <person name="Huang M."/>
            <person name="Tong Y."/>
            <person name="Li X."/>
            <person name="Yin Z."/>
            <person name="Wang J."/>
            <person name="Zhou D."/>
        </authorList>
    </citation>
    <scope>NUCLEOTIDE SEQUENCE</scope>
    <source>
        <plasmid evidence="1">p14057A</plasmid>
    </source>
</reference>
<sequence>MGLKDLRKQSAPIPPDGEDKEAQIQAFIAGAPVTTAKSVKRKRKPKATYKRLTFSLSESVEKDILKLSRVPRTFAINKSQVVRAGVLALMEMDRAVLLAVLERAVKGESAELSETMVDEE</sequence>
<dbReference type="RefSeq" id="WP_003142909.1">
    <property type="nucleotide sequence ID" value="NZ_CAADKB010000176.1"/>
</dbReference>
<organism evidence="1">
    <name type="scientific">Pseudomonas aeruginosa</name>
    <dbReference type="NCBI Taxonomy" id="287"/>
    <lineage>
        <taxon>Bacteria</taxon>
        <taxon>Pseudomonadati</taxon>
        <taxon>Pseudomonadota</taxon>
        <taxon>Gammaproteobacteria</taxon>
        <taxon>Pseudomonadales</taxon>
        <taxon>Pseudomonadaceae</taxon>
        <taxon>Pseudomonas</taxon>
    </lineage>
</organism>
<keyword evidence="1" id="KW-0614">Plasmid</keyword>
<accession>A0A218MAY0</accession>
<proteinExistence type="predicted"/>
<geneLocation type="plasmid" evidence="1">
    <name>p14057A</name>
</geneLocation>
<protein>
    <submittedName>
        <fullName evidence="1">Uncharacterized protein</fullName>
    </submittedName>
</protein>
<dbReference type="EMBL" id="KY296095">
    <property type="protein sequence ID" value="ASD54094.1"/>
    <property type="molecule type" value="Genomic_DNA"/>
</dbReference>
<dbReference type="AlphaFoldDB" id="A0A218MAY0"/>
<evidence type="ECO:0000313" key="1">
    <source>
        <dbReference type="EMBL" id="ASD54094.1"/>
    </source>
</evidence>